<sequence length="68" mass="7310">MLNAERKCRAFNATGIASVRLLLDKSSTCKFVRLQTDCGISPDSLLKLKSRAASALSWPICGGITPVK</sequence>
<dbReference type="Gramene" id="TuG1812G0700004852.01.T01">
    <property type="protein sequence ID" value="TuG1812G0700004852.01.T01.cds394304"/>
    <property type="gene ID" value="TuG1812G0700004852.01"/>
</dbReference>
<reference evidence="1" key="2">
    <citation type="submission" date="2018-03" db="EMBL/GenBank/DDBJ databases">
        <title>The Triticum urartu genome reveals the dynamic nature of wheat genome evolution.</title>
        <authorList>
            <person name="Ling H."/>
            <person name="Ma B."/>
            <person name="Shi X."/>
            <person name="Liu H."/>
            <person name="Dong L."/>
            <person name="Sun H."/>
            <person name="Cao Y."/>
            <person name="Gao Q."/>
            <person name="Zheng S."/>
            <person name="Li Y."/>
            <person name="Yu Y."/>
            <person name="Du H."/>
            <person name="Qi M."/>
            <person name="Li Y."/>
            <person name="Yu H."/>
            <person name="Cui Y."/>
            <person name="Wang N."/>
            <person name="Chen C."/>
            <person name="Wu H."/>
            <person name="Zhao Y."/>
            <person name="Zhang J."/>
            <person name="Li Y."/>
            <person name="Zhou W."/>
            <person name="Zhang B."/>
            <person name="Hu W."/>
            <person name="Eijk M."/>
            <person name="Tang J."/>
            <person name="Witsenboer H."/>
            <person name="Zhao S."/>
            <person name="Li Z."/>
            <person name="Zhang A."/>
            <person name="Wang D."/>
            <person name="Liang C."/>
        </authorList>
    </citation>
    <scope>NUCLEOTIDE SEQUENCE [LARGE SCALE GENOMIC DNA]</scope>
    <source>
        <strain evidence="1">cv. G1812</strain>
    </source>
</reference>
<accession>A0A8R7V6T2</accession>
<proteinExistence type="predicted"/>
<reference evidence="2" key="1">
    <citation type="journal article" date="2013" name="Nature">
        <title>Draft genome of the wheat A-genome progenitor Triticum urartu.</title>
        <authorList>
            <person name="Ling H.Q."/>
            <person name="Zhao S."/>
            <person name="Liu D."/>
            <person name="Wang J."/>
            <person name="Sun H."/>
            <person name="Zhang C."/>
            <person name="Fan H."/>
            <person name="Li D."/>
            <person name="Dong L."/>
            <person name="Tao Y."/>
            <person name="Gao C."/>
            <person name="Wu H."/>
            <person name="Li Y."/>
            <person name="Cui Y."/>
            <person name="Guo X."/>
            <person name="Zheng S."/>
            <person name="Wang B."/>
            <person name="Yu K."/>
            <person name="Liang Q."/>
            <person name="Yang W."/>
            <person name="Lou X."/>
            <person name="Chen J."/>
            <person name="Feng M."/>
            <person name="Jian J."/>
            <person name="Zhang X."/>
            <person name="Luo G."/>
            <person name="Jiang Y."/>
            <person name="Liu J."/>
            <person name="Wang Z."/>
            <person name="Sha Y."/>
            <person name="Zhang B."/>
            <person name="Wu H."/>
            <person name="Tang D."/>
            <person name="Shen Q."/>
            <person name="Xue P."/>
            <person name="Zou S."/>
            <person name="Wang X."/>
            <person name="Liu X."/>
            <person name="Wang F."/>
            <person name="Yang Y."/>
            <person name="An X."/>
            <person name="Dong Z."/>
            <person name="Zhang K."/>
            <person name="Zhang X."/>
            <person name="Luo M.C."/>
            <person name="Dvorak J."/>
            <person name="Tong Y."/>
            <person name="Wang J."/>
            <person name="Yang H."/>
            <person name="Li Z."/>
            <person name="Wang D."/>
            <person name="Zhang A."/>
            <person name="Wang J."/>
        </authorList>
    </citation>
    <scope>NUCLEOTIDE SEQUENCE</scope>
    <source>
        <strain evidence="2">cv. G1812</strain>
    </source>
</reference>
<keyword evidence="2" id="KW-1185">Reference proteome</keyword>
<name>A0A8R7V6T2_TRIUA</name>
<evidence type="ECO:0000313" key="1">
    <source>
        <dbReference type="EnsemblPlants" id="TuG1812G0700004852.01.T01.cds394304"/>
    </source>
</evidence>
<reference evidence="1" key="3">
    <citation type="submission" date="2022-06" db="UniProtKB">
        <authorList>
            <consortium name="EnsemblPlants"/>
        </authorList>
    </citation>
    <scope>IDENTIFICATION</scope>
</reference>
<dbReference type="Proteomes" id="UP000015106">
    <property type="component" value="Chromosome 7"/>
</dbReference>
<dbReference type="EnsemblPlants" id="TuG1812G0700004852.01.T01">
    <property type="protein sequence ID" value="TuG1812G0700004852.01.T01.cds394304"/>
    <property type="gene ID" value="TuG1812G0700004852.01"/>
</dbReference>
<organism evidence="1 2">
    <name type="scientific">Triticum urartu</name>
    <name type="common">Red wild einkorn</name>
    <name type="synonym">Crithodium urartu</name>
    <dbReference type="NCBI Taxonomy" id="4572"/>
    <lineage>
        <taxon>Eukaryota</taxon>
        <taxon>Viridiplantae</taxon>
        <taxon>Streptophyta</taxon>
        <taxon>Embryophyta</taxon>
        <taxon>Tracheophyta</taxon>
        <taxon>Spermatophyta</taxon>
        <taxon>Magnoliopsida</taxon>
        <taxon>Liliopsida</taxon>
        <taxon>Poales</taxon>
        <taxon>Poaceae</taxon>
        <taxon>BOP clade</taxon>
        <taxon>Pooideae</taxon>
        <taxon>Triticodae</taxon>
        <taxon>Triticeae</taxon>
        <taxon>Triticinae</taxon>
        <taxon>Triticum</taxon>
    </lineage>
</organism>
<evidence type="ECO:0000313" key="2">
    <source>
        <dbReference type="Proteomes" id="UP000015106"/>
    </source>
</evidence>
<protein>
    <submittedName>
        <fullName evidence="1">Uncharacterized protein</fullName>
    </submittedName>
</protein>
<dbReference type="AlphaFoldDB" id="A0A8R7V6T2"/>